<dbReference type="Pfam" id="PF00520">
    <property type="entry name" value="Ion_trans"/>
    <property type="match status" value="2"/>
</dbReference>
<keyword evidence="8 14" id="KW-1133">Transmembrane helix</keyword>
<evidence type="ECO:0000259" key="15">
    <source>
        <dbReference type="Pfam" id="PF00520"/>
    </source>
</evidence>
<evidence type="ECO:0000313" key="17">
    <source>
        <dbReference type="Proteomes" id="UP000253551"/>
    </source>
</evidence>
<organism evidence="16 17">
    <name type="scientific">Rhizopus stolonifer</name>
    <name type="common">Rhizopus nigricans</name>
    <dbReference type="NCBI Taxonomy" id="4846"/>
    <lineage>
        <taxon>Eukaryota</taxon>
        <taxon>Fungi</taxon>
        <taxon>Fungi incertae sedis</taxon>
        <taxon>Mucoromycota</taxon>
        <taxon>Mucoromycotina</taxon>
        <taxon>Mucoromycetes</taxon>
        <taxon>Mucorales</taxon>
        <taxon>Mucorineae</taxon>
        <taxon>Rhizopodaceae</taxon>
        <taxon>Rhizopus</taxon>
    </lineage>
</organism>
<proteinExistence type="predicted"/>
<feature type="transmembrane region" description="Helical" evidence="14">
    <location>
        <begin position="715"/>
        <end position="736"/>
    </location>
</feature>
<feature type="transmembrane region" description="Helical" evidence="14">
    <location>
        <begin position="479"/>
        <end position="501"/>
    </location>
</feature>
<dbReference type="SUPFAM" id="SSF81324">
    <property type="entry name" value="Voltage-gated potassium channels"/>
    <property type="match status" value="2"/>
</dbReference>
<dbReference type="InterPro" id="IPR050599">
    <property type="entry name" value="VDCC_alpha-1_subunit"/>
</dbReference>
<gene>
    <name evidence="16" type="primary">CCH1_3</name>
    <name evidence="16" type="ORF">CU098_003607</name>
</gene>
<comment type="subcellular location">
    <subcellularLocation>
        <location evidence="1">Membrane</location>
        <topology evidence="1">Multi-pass membrane protein</topology>
    </subcellularLocation>
</comment>
<evidence type="ECO:0000313" key="16">
    <source>
        <dbReference type="EMBL" id="RCH90012.1"/>
    </source>
</evidence>
<feature type="transmembrane region" description="Helical" evidence="14">
    <location>
        <begin position="748"/>
        <end position="772"/>
    </location>
</feature>
<evidence type="ECO:0000256" key="4">
    <source>
        <dbReference type="ARBA" id="ARBA00022673"/>
    </source>
</evidence>
<keyword evidence="12" id="KW-0407">Ion channel</keyword>
<dbReference type="GO" id="GO:0098703">
    <property type="term" value="P:calcium ion import across plasma membrane"/>
    <property type="evidence" value="ECO:0007669"/>
    <property type="project" value="TreeGrafter"/>
</dbReference>
<keyword evidence="11" id="KW-0325">Glycoprotein</keyword>
<keyword evidence="2" id="KW-0813">Transport</keyword>
<feature type="domain" description="Ion transport" evidence="15">
    <location>
        <begin position="146"/>
        <end position="511"/>
    </location>
</feature>
<feature type="domain" description="Ion transport" evidence="15">
    <location>
        <begin position="568"/>
        <end position="778"/>
    </location>
</feature>
<reference evidence="16 17" key="1">
    <citation type="journal article" date="2018" name="G3 (Bethesda)">
        <title>Phylogenetic and Phylogenomic Definition of Rhizopus Species.</title>
        <authorList>
            <person name="Gryganskyi A.P."/>
            <person name="Golan J."/>
            <person name="Dolatabadi S."/>
            <person name="Mondo S."/>
            <person name="Robb S."/>
            <person name="Idnurm A."/>
            <person name="Muszewska A."/>
            <person name="Steczkiewicz K."/>
            <person name="Masonjones S."/>
            <person name="Liao H.L."/>
            <person name="Gajdeczka M.T."/>
            <person name="Anike F."/>
            <person name="Vuek A."/>
            <person name="Anishchenko I.M."/>
            <person name="Voigt K."/>
            <person name="de Hoog G.S."/>
            <person name="Smith M.E."/>
            <person name="Heitman J."/>
            <person name="Vilgalys R."/>
            <person name="Stajich J.E."/>
        </authorList>
    </citation>
    <scope>NUCLEOTIDE SEQUENCE [LARGE SCALE GENOMIC DNA]</scope>
    <source>
        <strain evidence="16 17">LSU 92-RS-03</strain>
    </source>
</reference>
<feature type="transmembrane region" description="Helical" evidence="14">
    <location>
        <begin position="182"/>
        <end position="207"/>
    </location>
</feature>
<evidence type="ECO:0000256" key="14">
    <source>
        <dbReference type="SAM" id="Phobius"/>
    </source>
</evidence>
<feature type="transmembrane region" description="Helical" evidence="14">
    <location>
        <begin position="151"/>
        <end position="170"/>
    </location>
</feature>
<dbReference type="GO" id="GO:0008331">
    <property type="term" value="F:high voltage-gated calcium channel activity"/>
    <property type="evidence" value="ECO:0007669"/>
    <property type="project" value="TreeGrafter"/>
</dbReference>
<keyword evidence="7" id="KW-0851">Voltage-gated channel</keyword>
<evidence type="ECO:0000256" key="10">
    <source>
        <dbReference type="ARBA" id="ARBA00023136"/>
    </source>
</evidence>
<feature type="non-terminal residue" evidence="16">
    <location>
        <position position="893"/>
    </location>
</feature>
<protein>
    <submittedName>
        <fullName evidence="16">Calcium channel protein</fullName>
    </submittedName>
</protein>
<dbReference type="InterPro" id="IPR027359">
    <property type="entry name" value="Volt_channel_dom_sf"/>
</dbReference>
<evidence type="ECO:0000256" key="8">
    <source>
        <dbReference type="ARBA" id="ARBA00022989"/>
    </source>
</evidence>
<dbReference type="GO" id="GO:0005891">
    <property type="term" value="C:voltage-gated calcium channel complex"/>
    <property type="evidence" value="ECO:0007669"/>
    <property type="project" value="TreeGrafter"/>
</dbReference>
<evidence type="ECO:0000256" key="7">
    <source>
        <dbReference type="ARBA" id="ARBA00022882"/>
    </source>
</evidence>
<evidence type="ECO:0000256" key="1">
    <source>
        <dbReference type="ARBA" id="ARBA00004141"/>
    </source>
</evidence>
<feature type="transmembrane region" description="Helical" evidence="14">
    <location>
        <begin position="673"/>
        <end position="695"/>
    </location>
</feature>
<dbReference type="Gene3D" id="1.10.287.70">
    <property type="match status" value="2"/>
</dbReference>
<dbReference type="STRING" id="4846.A0A367JJ91"/>
<evidence type="ECO:0000256" key="11">
    <source>
        <dbReference type="ARBA" id="ARBA00023180"/>
    </source>
</evidence>
<evidence type="ECO:0000256" key="13">
    <source>
        <dbReference type="SAM" id="MobiDB-lite"/>
    </source>
</evidence>
<keyword evidence="3" id="KW-0109">Calcium transport</keyword>
<evidence type="ECO:0000256" key="12">
    <source>
        <dbReference type="ARBA" id="ARBA00023303"/>
    </source>
</evidence>
<keyword evidence="6" id="KW-0106">Calcium</keyword>
<feature type="compositionally biased region" description="Basic and acidic residues" evidence="13">
    <location>
        <begin position="88"/>
        <end position="100"/>
    </location>
</feature>
<feature type="transmembrane region" description="Helical" evidence="14">
    <location>
        <begin position="635"/>
        <end position="653"/>
    </location>
</feature>
<keyword evidence="10 14" id="KW-0472">Membrane</keyword>
<evidence type="ECO:0000256" key="5">
    <source>
        <dbReference type="ARBA" id="ARBA00022692"/>
    </source>
</evidence>
<feature type="transmembrane region" description="Helical" evidence="14">
    <location>
        <begin position="344"/>
        <end position="367"/>
    </location>
</feature>
<keyword evidence="9" id="KW-0406">Ion transport</keyword>
<dbReference type="PANTHER" id="PTHR45628">
    <property type="entry name" value="VOLTAGE-DEPENDENT CALCIUM CHANNEL TYPE A SUBUNIT ALPHA-1"/>
    <property type="match status" value="1"/>
</dbReference>
<keyword evidence="17" id="KW-1185">Reference proteome</keyword>
<keyword evidence="4" id="KW-0107">Calcium channel</keyword>
<evidence type="ECO:0000256" key="9">
    <source>
        <dbReference type="ARBA" id="ARBA00023065"/>
    </source>
</evidence>
<evidence type="ECO:0000256" key="3">
    <source>
        <dbReference type="ARBA" id="ARBA00022568"/>
    </source>
</evidence>
<keyword evidence="5 14" id="KW-0812">Transmembrane</keyword>
<dbReference type="OrthoDB" id="416585at2759"/>
<dbReference type="Gene3D" id="1.20.120.350">
    <property type="entry name" value="Voltage-gated potassium channels. Chain C"/>
    <property type="match status" value="2"/>
</dbReference>
<feature type="non-terminal residue" evidence="16">
    <location>
        <position position="1"/>
    </location>
</feature>
<evidence type="ECO:0000256" key="2">
    <source>
        <dbReference type="ARBA" id="ARBA00022448"/>
    </source>
</evidence>
<dbReference type="EMBL" id="PJQM01003232">
    <property type="protein sequence ID" value="RCH90012.1"/>
    <property type="molecule type" value="Genomic_DNA"/>
</dbReference>
<dbReference type="Proteomes" id="UP000253551">
    <property type="component" value="Unassembled WGS sequence"/>
</dbReference>
<dbReference type="AlphaFoldDB" id="A0A367JJ91"/>
<feature type="region of interest" description="Disordered" evidence="13">
    <location>
        <begin position="88"/>
        <end position="111"/>
    </location>
</feature>
<feature type="transmembrane region" description="Helical" evidence="14">
    <location>
        <begin position="569"/>
        <end position="587"/>
    </location>
</feature>
<name>A0A367JJ91_RHIST</name>
<comment type="caution">
    <text evidence="16">The sequence shown here is derived from an EMBL/GenBank/DDBJ whole genome shotgun (WGS) entry which is preliminary data.</text>
</comment>
<dbReference type="PANTHER" id="PTHR45628:SF7">
    <property type="entry name" value="VOLTAGE-DEPENDENT CALCIUM CHANNEL TYPE A SUBUNIT ALPHA-1"/>
    <property type="match status" value="1"/>
</dbReference>
<accession>A0A367JJ91</accession>
<evidence type="ECO:0000256" key="6">
    <source>
        <dbReference type="ARBA" id="ARBA00022837"/>
    </source>
</evidence>
<sequence length="893" mass="102637">QHFERPEQSIQKSDAKSKYYLLDILYQAANRVVNSRAPESEQVSNNEVFDFKSQEEQPHSPANSKNRYSWLSFASSLDEKSEFDQDSIVLEKKPTNKTTEETPIPSHNIPSSLNYTIPNPLQGHSLCLFGPRNPFRIFVWSLIRKRYVETFILFLMIIHWFLLACVPITSSEQKNIFSGQWTHYPILFIQIIYSIEALCKIIAYGLIIPPRKPTLEKSSFNLNRILKRKPSVANTLKGSYIDPIKSPYDSSHLKYASEYQHAEEEDKDTNTIYVRNHYAYLNSFGNWFDAISIVSHWVDIILMAYEYPNLSLFKSLSAMRPVRLLSILPGTAVILKSLETSWDLLLAVTGLIFFFTILFALIGLISFNGVFSRRCYYTNAENILQLVEPPKYCSGYLNNSVIVGAYNPETQETSYPGYHGYICAAGQTCLEYSGNNPSSGYVNYDTIFTSLLSVYTFVSLELWTDMMYISQDADSTVSALYYCLGVYIVAFVLTFLLFAVITSAFGRVRAENAVSAFTAKKKGYPILRDAEGLDDETMWTFDNAPEDLGKGVTRVKMRWWIVRLVKNRAFFYFGGFLVLLDMIFMCLRSFHASQATLDLIDNAETAFTLIFAIEILLRMIGAASWMSFWSSKTNVFDLFLVICTCILRFYRLFICIPRVRRLLLRALGTGESVFNVMVFLILATALCATVFMQMFGGDFDDIVSKTDTDNRFDTFWESFISLIVIYTSETWTDILYNAMVSQTDSGSIYAAIALSIYFAFGRYIMSGLYIAVVLENFELSDDYIRHYQIKDFIQRHRFKDIDKTETILLKLFRPFYYFNENKHVQVSQLPANLTAPLSKSDLTELLTDLPKNRKNTEVNRQLSWVEKKVLTLFSKIRQRIPFLNKHSSIKAVP</sequence>
<dbReference type="InterPro" id="IPR005821">
    <property type="entry name" value="Ion_trans_dom"/>
</dbReference>